<name>A0ABN3AG44_9ACTN</name>
<protein>
    <recommendedName>
        <fullName evidence="4">Secreted protein</fullName>
    </recommendedName>
</protein>
<gene>
    <name evidence="2" type="ORF">GCM10009727_86340</name>
</gene>
<keyword evidence="3" id="KW-1185">Reference proteome</keyword>
<organism evidence="2 3">
    <name type="scientific">Actinomadura napierensis</name>
    <dbReference type="NCBI Taxonomy" id="267854"/>
    <lineage>
        <taxon>Bacteria</taxon>
        <taxon>Bacillati</taxon>
        <taxon>Actinomycetota</taxon>
        <taxon>Actinomycetes</taxon>
        <taxon>Streptosporangiales</taxon>
        <taxon>Thermomonosporaceae</taxon>
        <taxon>Actinomadura</taxon>
    </lineage>
</organism>
<evidence type="ECO:0008006" key="4">
    <source>
        <dbReference type="Google" id="ProtNLM"/>
    </source>
</evidence>
<feature type="chain" id="PRO_5046495359" description="Secreted protein" evidence="1">
    <location>
        <begin position="25"/>
        <end position="53"/>
    </location>
</feature>
<accession>A0ABN3AG44</accession>
<dbReference type="EMBL" id="BAAAMR010000137">
    <property type="protein sequence ID" value="GAA2166583.1"/>
    <property type="molecule type" value="Genomic_DNA"/>
</dbReference>
<keyword evidence="1" id="KW-0732">Signal</keyword>
<evidence type="ECO:0000313" key="2">
    <source>
        <dbReference type="EMBL" id="GAA2166583.1"/>
    </source>
</evidence>
<reference evidence="2 3" key="1">
    <citation type="journal article" date="2019" name="Int. J. Syst. Evol. Microbiol.">
        <title>The Global Catalogue of Microorganisms (GCM) 10K type strain sequencing project: providing services to taxonomists for standard genome sequencing and annotation.</title>
        <authorList>
            <consortium name="The Broad Institute Genomics Platform"/>
            <consortium name="The Broad Institute Genome Sequencing Center for Infectious Disease"/>
            <person name="Wu L."/>
            <person name="Ma J."/>
        </authorList>
    </citation>
    <scope>NUCLEOTIDE SEQUENCE [LARGE SCALE GENOMIC DNA]</scope>
    <source>
        <strain evidence="2 3">JCM 13850</strain>
    </source>
</reference>
<proteinExistence type="predicted"/>
<evidence type="ECO:0000256" key="1">
    <source>
        <dbReference type="SAM" id="SignalP"/>
    </source>
</evidence>
<dbReference type="Proteomes" id="UP001501020">
    <property type="component" value="Unassembled WGS sequence"/>
</dbReference>
<sequence length="53" mass="5536">MTPSFTTILGTVRAIAVAPPPATAAAVSAASAAVRRVRLRDRLANPHLREVSK</sequence>
<comment type="caution">
    <text evidence="2">The sequence shown here is derived from an EMBL/GenBank/DDBJ whole genome shotgun (WGS) entry which is preliminary data.</text>
</comment>
<feature type="signal peptide" evidence="1">
    <location>
        <begin position="1"/>
        <end position="24"/>
    </location>
</feature>
<evidence type="ECO:0000313" key="3">
    <source>
        <dbReference type="Proteomes" id="UP001501020"/>
    </source>
</evidence>